<keyword evidence="2" id="KW-1133">Transmembrane helix</keyword>
<feature type="transmembrane region" description="Helical" evidence="2">
    <location>
        <begin position="28"/>
        <end position="48"/>
    </location>
</feature>
<dbReference type="Gene3D" id="1.20.1250.20">
    <property type="entry name" value="MFS general substrate transporter like domains"/>
    <property type="match status" value="1"/>
</dbReference>
<dbReference type="GO" id="GO:0022857">
    <property type="term" value="F:transmembrane transporter activity"/>
    <property type="evidence" value="ECO:0007669"/>
    <property type="project" value="InterPro"/>
</dbReference>
<keyword evidence="4" id="KW-1185">Reference proteome</keyword>
<feature type="compositionally biased region" description="Basic and acidic residues" evidence="1">
    <location>
        <begin position="151"/>
        <end position="167"/>
    </location>
</feature>
<feature type="transmembrane region" description="Helical" evidence="2">
    <location>
        <begin position="354"/>
        <end position="377"/>
    </location>
</feature>
<dbReference type="AlphaFoldDB" id="A0A812TDA3"/>
<feature type="transmembrane region" description="Helical" evidence="2">
    <location>
        <begin position="98"/>
        <end position="118"/>
    </location>
</feature>
<feature type="transmembrane region" description="Helical" evidence="2">
    <location>
        <begin position="54"/>
        <end position="77"/>
    </location>
</feature>
<feature type="transmembrane region" description="Helical" evidence="2">
    <location>
        <begin position="260"/>
        <end position="282"/>
    </location>
</feature>
<sequence>MKSPKPTWRLSEIDWPWVPKGDCVDRRLAAAIFALGTFAPGWALMVFGSNARGLLISTVVKVVGSYGLTSNVMLALINDVTVAEDREEAVGAYFAANNFMSLTMTGIPVMLVLVLQVIPNNPSFFLILQAVLSGLCVLLLFWVRLGQNDGEQKEDSQRESEESRQETTSDNDFTADDNDLTDTDLRFADDSCTQGSTSTLRAVMRQFVLPVRLAFGNRRLRRLWFAAFLLMFAGQLVMDIGGQFFNQSMGLIPYGTQQEIVTVAVLTMIPGQLLAIPGNLITGYLSKRGGPLFLLRRMIPLTSFLVSVGALMAEVRQMWFIAVVVICLNYAGLPNVPLMRLVSGVAPPGRVGEALSSIGIAAQLASLIGNVFVAILNRWLMSTDLYDPLWIYYPTCGLLSLCAILPLSGTPRGGWGAASGSLQEQFVAVVYAHKAMQRWKRQVALRRAGSSAA</sequence>
<evidence type="ECO:0000313" key="3">
    <source>
        <dbReference type="EMBL" id="CAE7515552.1"/>
    </source>
</evidence>
<name>A0A812TDA3_9DINO</name>
<evidence type="ECO:0000313" key="4">
    <source>
        <dbReference type="Proteomes" id="UP000604046"/>
    </source>
</evidence>
<evidence type="ECO:0000256" key="1">
    <source>
        <dbReference type="SAM" id="MobiDB-lite"/>
    </source>
</evidence>
<protein>
    <submittedName>
        <fullName evidence="3">Uncharacterized protein</fullName>
    </submittedName>
</protein>
<dbReference type="Proteomes" id="UP000604046">
    <property type="component" value="Unassembled WGS sequence"/>
</dbReference>
<feature type="transmembrane region" description="Helical" evidence="2">
    <location>
        <begin position="319"/>
        <end position="342"/>
    </location>
</feature>
<dbReference type="EMBL" id="CAJNDS010002535">
    <property type="protein sequence ID" value="CAE7515552.1"/>
    <property type="molecule type" value="Genomic_DNA"/>
</dbReference>
<organism evidence="3 4">
    <name type="scientific">Symbiodinium natans</name>
    <dbReference type="NCBI Taxonomy" id="878477"/>
    <lineage>
        <taxon>Eukaryota</taxon>
        <taxon>Sar</taxon>
        <taxon>Alveolata</taxon>
        <taxon>Dinophyceae</taxon>
        <taxon>Suessiales</taxon>
        <taxon>Symbiodiniaceae</taxon>
        <taxon>Symbiodinium</taxon>
    </lineage>
</organism>
<keyword evidence="2" id="KW-0812">Transmembrane</keyword>
<dbReference type="SUPFAM" id="SSF103473">
    <property type="entry name" value="MFS general substrate transporter"/>
    <property type="match status" value="1"/>
</dbReference>
<keyword evidence="2" id="KW-0472">Membrane</keyword>
<accession>A0A812TDA3</accession>
<feature type="transmembrane region" description="Helical" evidence="2">
    <location>
        <begin position="124"/>
        <end position="143"/>
    </location>
</feature>
<dbReference type="InterPro" id="IPR036259">
    <property type="entry name" value="MFS_trans_sf"/>
</dbReference>
<feature type="transmembrane region" description="Helical" evidence="2">
    <location>
        <begin position="389"/>
        <end position="407"/>
    </location>
</feature>
<dbReference type="OrthoDB" id="440873at2759"/>
<feature type="region of interest" description="Disordered" evidence="1">
    <location>
        <begin position="151"/>
        <end position="178"/>
    </location>
</feature>
<evidence type="ECO:0000256" key="2">
    <source>
        <dbReference type="SAM" id="Phobius"/>
    </source>
</evidence>
<reference evidence="3" key="1">
    <citation type="submission" date="2021-02" db="EMBL/GenBank/DDBJ databases">
        <authorList>
            <person name="Dougan E. K."/>
            <person name="Rhodes N."/>
            <person name="Thang M."/>
            <person name="Chan C."/>
        </authorList>
    </citation>
    <scope>NUCLEOTIDE SEQUENCE</scope>
</reference>
<proteinExistence type="predicted"/>
<dbReference type="InterPro" id="IPR011701">
    <property type="entry name" value="MFS"/>
</dbReference>
<gene>
    <name evidence="3" type="ORF">SNAT2548_LOCUS28856</name>
</gene>
<comment type="caution">
    <text evidence="3">The sequence shown here is derived from an EMBL/GenBank/DDBJ whole genome shotgun (WGS) entry which is preliminary data.</text>
</comment>
<dbReference type="Pfam" id="PF07690">
    <property type="entry name" value="MFS_1"/>
    <property type="match status" value="1"/>
</dbReference>
<feature type="transmembrane region" description="Helical" evidence="2">
    <location>
        <begin position="223"/>
        <end position="245"/>
    </location>
</feature>